<accession>F4KSX7</accession>
<evidence type="ECO:0000313" key="4">
    <source>
        <dbReference type="Proteomes" id="UP000008461"/>
    </source>
</evidence>
<dbReference type="PANTHER" id="PTHR11280">
    <property type="entry name" value="GLUCOSAMINE-6-PHOSPHATE ISOMERASE"/>
    <property type="match status" value="1"/>
</dbReference>
<dbReference type="STRING" id="760192.Halhy_1187"/>
<dbReference type="InterPro" id="IPR037171">
    <property type="entry name" value="NagB/RpiA_transferase-like"/>
</dbReference>
<dbReference type="Gene3D" id="3.40.50.1360">
    <property type="match status" value="1"/>
</dbReference>
<dbReference type="Proteomes" id="UP000008461">
    <property type="component" value="Chromosome"/>
</dbReference>
<dbReference type="InterPro" id="IPR018321">
    <property type="entry name" value="Glucosamine6P_isomerase_CS"/>
</dbReference>
<reference key="2">
    <citation type="submission" date="2011-04" db="EMBL/GenBank/DDBJ databases">
        <title>Complete sequence of chromosome of Haliscomenobacter hydrossis DSM 1100.</title>
        <authorList>
            <consortium name="US DOE Joint Genome Institute (JGI-PGF)"/>
            <person name="Lucas S."/>
            <person name="Han J."/>
            <person name="Lapidus A."/>
            <person name="Bruce D."/>
            <person name="Goodwin L."/>
            <person name="Pitluck S."/>
            <person name="Peters L."/>
            <person name="Kyrpides N."/>
            <person name="Mavromatis K."/>
            <person name="Ivanova N."/>
            <person name="Ovchinnikova G."/>
            <person name="Pagani I."/>
            <person name="Daligault H."/>
            <person name="Detter J.C."/>
            <person name="Han C."/>
            <person name="Land M."/>
            <person name="Hauser L."/>
            <person name="Markowitz V."/>
            <person name="Cheng J.-F."/>
            <person name="Hugenholtz P."/>
            <person name="Woyke T."/>
            <person name="Wu D."/>
            <person name="Verbarg S."/>
            <person name="Frueling A."/>
            <person name="Brambilla E."/>
            <person name="Klenk H.-P."/>
            <person name="Eisen J.A."/>
        </authorList>
    </citation>
    <scope>NUCLEOTIDE SEQUENCE</scope>
    <source>
        <strain>DSM 1100</strain>
    </source>
</reference>
<reference evidence="3 4" key="1">
    <citation type="journal article" date="2011" name="Stand. Genomic Sci.">
        <title>Complete genome sequence of Haliscomenobacter hydrossis type strain (O).</title>
        <authorList>
            <consortium name="US DOE Joint Genome Institute (JGI-PGF)"/>
            <person name="Daligault H."/>
            <person name="Lapidus A."/>
            <person name="Zeytun A."/>
            <person name="Nolan M."/>
            <person name="Lucas S."/>
            <person name="Del Rio T.G."/>
            <person name="Tice H."/>
            <person name="Cheng J.F."/>
            <person name="Tapia R."/>
            <person name="Han C."/>
            <person name="Goodwin L."/>
            <person name="Pitluck S."/>
            <person name="Liolios K."/>
            <person name="Pagani I."/>
            <person name="Ivanova N."/>
            <person name="Huntemann M."/>
            <person name="Mavromatis K."/>
            <person name="Mikhailova N."/>
            <person name="Pati A."/>
            <person name="Chen A."/>
            <person name="Palaniappan K."/>
            <person name="Land M."/>
            <person name="Hauser L."/>
            <person name="Brambilla E.M."/>
            <person name="Rohde M."/>
            <person name="Verbarg S."/>
            <person name="Goker M."/>
            <person name="Bristow J."/>
            <person name="Eisen J.A."/>
            <person name="Markowitz V."/>
            <person name="Hugenholtz P."/>
            <person name="Kyrpides N.C."/>
            <person name="Klenk H.P."/>
            <person name="Woyke T."/>
        </authorList>
    </citation>
    <scope>NUCLEOTIDE SEQUENCE [LARGE SCALE GENOMIC DNA]</scope>
    <source>
        <strain evidence="4">ATCC 27775 / DSM 1100 / LMG 10767 / O</strain>
    </source>
</reference>
<dbReference type="GO" id="GO:0005829">
    <property type="term" value="C:cytosol"/>
    <property type="evidence" value="ECO:0007669"/>
    <property type="project" value="TreeGrafter"/>
</dbReference>
<dbReference type="KEGG" id="hhy:Halhy_1187"/>
<feature type="domain" description="Glucosamine/galactosamine-6-phosphate isomerase" evidence="2">
    <location>
        <begin position="11"/>
        <end position="219"/>
    </location>
</feature>
<dbReference type="CDD" id="cd01399">
    <property type="entry name" value="GlcN6P_deaminase"/>
    <property type="match status" value="1"/>
</dbReference>
<dbReference type="PANTHER" id="PTHR11280:SF5">
    <property type="entry name" value="GLUCOSAMINE-6-PHOSPHATE ISOMERASE"/>
    <property type="match status" value="1"/>
</dbReference>
<dbReference type="GO" id="GO:0019262">
    <property type="term" value="P:N-acetylneuraminate catabolic process"/>
    <property type="evidence" value="ECO:0007669"/>
    <property type="project" value="TreeGrafter"/>
</dbReference>
<evidence type="ECO:0000313" key="3">
    <source>
        <dbReference type="EMBL" id="AEE49084.1"/>
    </source>
</evidence>
<evidence type="ECO:0000259" key="2">
    <source>
        <dbReference type="Pfam" id="PF01182"/>
    </source>
</evidence>
<dbReference type="RefSeq" id="WP_013763639.1">
    <property type="nucleotide sequence ID" value="NC_015510.1"/>
</dbReference>
<dbReference type="EC" id="3.5.99.6" evidence="3"/>
<dbReference type="AlphaFoldDB" id="F4KSX7"/>
<keyword evidence="4" id="KW-1185">Reference proteome</keyword>
<dbReference type="OrthoDB" id="9791139at2"/>
<dbReference type="EMBL" id="CP002691">
    <property type="protein sequence ID" value="AEE49084.1"/>
    <property type="molecule type" value="Genomic_DNA"/>
</dbReference>
<dbReference type="GO" id="GO:0004342">
    <property type="term" value="F:glucosamine-6-phosphate deaminase activity"/>
    <property type="evidence" value="ECO:0007669"/>
    <property type="project" value="UniProtKB-EC"/>
</dbReference>
<dbReference type="GO" id="GO:0005975">
    <property type="term" value="P:carbohydrate metabolic process"/>
    <property type="evidence" value="ECO:0007669"/>
    <property type="project" value="InterPro"/>
</dbReference>
<dbReference type="NCBIfam" id="NF007291">
    <property type="entry name" value="PRK09762.1"/>
    <property type="match status" value="1"/>
</dbReference>
<dbReference type="HOGENOM" id="CLU_049611_1_1_10"/>
<dbReference type="GO" id="GO:0042802">
    <property type="term" value="F:identical protein binding"/>
    <property type="evidence" value="ECO:0007669"/>
    <property type="project" value="TreeGrafter"/>
</dbReference>
<name>F4KSX7_HALH1</name>
<organism evidence="3 4">
    <name type="scientific">Haliscomenobacter hydrossis (strain ATCC 27775 / DSM 1100 / LMG 10767 / O)</name>
    <dbReference type="NCBI Taxonomy" id="760192"/>
    <lineage>
        <taxon>Bacteria</taxon>
        <taxon>Pseudomonadati</taxon>
        <taxon>Bacteroidota</taxon>
        <taxon>Saprospiria</taxon>
        <taxon>Saprospirales</taxon>
        <taxon>Haliscomenobacteraceae</taxon>
        <taxon>Haliscomenobacter</taxon>
    </lineage>
</organism>
<dbReference type="GO" id="GO:0006043">
    <property type="term" value="P:glucosamine catabolic process"/>
    <property type="evidence" value="ECO:0007669"/>
    <property type="project" value="TreeGrafter"/>
</dbReference>
<dbReference type="SUPFAM" id="SSF100950">
    <property type="entry name" value="NagB/RpiA/CoA transferase-like"/>
    <property type="match status" value="1"/>
</dbReference>
<dbReference type="InterPro" id="IPR004547">
    <property type="entry name" value="Glucosamine6P_isomerase"/>
</dbReference>
<dbReference type="PROSITE" id="PS01161">
    <property type="entry name" value="GLC_GALNAC_ISOMERASE"/>
    <property type="match status" value="1"/>
</dbReference>
<proteinExistence type="predicted"/>
<protein>
    <submittedName>
        <fullName evidence="3">Glucosamine-6-phosphate deaminase</fullName>
        <ecNumber evidence="3">3.5.99.6</ecNumber>
    </submittedName>
</protein>
<dbReference type="eggNOG" id="COG0363">
    <property type="taxonomic scope" value="Bacteria"/>
</dbReference>
<dbReference type="InterPro" id="IPR006148">
    <property type="entry name" value="Glc/Gal-6P_isomerase"/>
</dbReference>
<dbReference type="GO" id="GO:0006046">
    <property type="term" value="P:N-acetylglucosamine catabolic process"/>
    <property type="evidence" value="ECO:0007669"/>
    <property type="project" value="TreeGrafter"/>
</dbReference>
<keyword evidence="1 3" id="KW-0378">Hydrolase</keyword>
<dbReference type="Pfam" id="PF01182">
    <property type="entry name" value="Glucosamine_iso"/>
    <property type="match status" value="1"/>
</dbReference>
<gene>
    <name evidence="3" type="ordered locus">Halhy_1187</name>
</gene>
<evidence type="ECO:0000256" key="1">
    <source>
        <dbReference type="ARBA" id="ARBA00022801"/>
    </source>
</evidence>
<sequence>MDVTRFDNEISLAEAASDHILQAIQQKPDLLLCAATGNTPTLSYQKLVEKASVFPLDQLRLFKLDEWGGVPMEHSGTCETYLQQYLISPLRISTDRYFSFQSNPADPEQECVKVQKMLEQQGPIDLCILGLGLNGHLAFNEPGEYLQPHCHVAQLTEASLGHSMAQDMEGVKLYGLTLGMSDILAAKEIMLLISGASKVEITKRLLEGKISTQLPASFLWLHPKVKVYVVTNFSNDE</sequence>